<keyword evidence="2 5" id="KW-0560">Oxidoreductase</keyword>
<dbReference type="InterPro" id="IPR005933">
    <property type="entry name" value="PutA_C"/>
</dbReference>
<evidence type="ECO:0000256" key="6">
    <source>
        <dbReference type="PIRSR" id="PIRSR000197-1"/>
    </source>
</evidence>
<evidence type="ECO:0000259" key="9">
    <source>
        <dbReference type="Pfam" id="PF01619"/>
    </source>
</evidence>
<dbReference type="GO" id="GO:0009898">
    <property type="term" value="C:cytoplasmic side of plasma membrane"/>
    <property type="evidence" value="ECO:0007669"/>
    <property type="project" value="TreeGrafter"/>
</dbReference>
<evidence type="ECO:0000313" key="12">
    <source>
        <dbReference type="Proteomes" id="UP000242205"/>
    </source>
</evidence>
<reference evidence="11 12" key="1">
    <citation type="submission" date="2018-01" db="EMBL/GenBank/DDBJ databases">
        <authorList>
            <person name="Fu G.-Y."/>
        </authorList>
    </citation>
    <scope>NUCLEOTIDE SEQUENCE [LARGE SCALE GENOMIC DNA]</scope>
    <source>
        <strain evidence="11 12">SY39</strain>
    </source>
</reference>
<dbReference type="InterPro" id="IPR016161">
    <property type="entry name" value="Ald_DH/histidinol_DH"/>
</dbReference>
<dbReference type="PROSITE" id="PS00070">
    <property type="entry name" value="ALDEHYDE_DEHYDR_CYS"/>
    <property type="match status" value="1"/>
</dbReference>
<dbReference type="NCBIfam" id="NF008869">
    <property type="entry name" value="PRK11904.1"/>
    <property type="match status" value="1"/>
</dbReference>
<dbReference type="InterPro" id="IPR016160">
    <property type="entry name" value="Ald_DH_CS_CYS"/>
</dbReference>
<dbReference type="SUPFAM" id="SSF51730">
    <property type="entry name" value="FAD-linked oxidoreductase"/>
    <property type="match status" value="1"/>
</dbReference>
<evidence type="ECO:0000256" key="3">
    <source>
        <dbReference type="ARBA" id="ARBA00023027"/>
    </source>
</evidence>
<comment type="pathway">
    <text evidence="1 5">Amino-acid degradation; L-proline degradation into L-glutamate; L-glutamate from L-proline: step 2/2.</text>
</comment>
<proteinExistence type="inferred from homology"/>
<evidence type="ECO:0000256" key="2">
    <source>
        <dbReference type="ARBA" id="ARBA00023002"/>
    </source>
</evidence>
<dbReference type="Proteomes" id="UP000242205">
    <property type="component" value="Chromosome"/>
</dbReference>
<dbReference type="Gene3D" id="1.20.5.550">
    <property type="entry name" value="Single Helix bin"/>
    <property type="match status" value="1"/>
</dbReference>
<dbReference type="RefSeq" id="WP_102246200.1">
    <property type="nucleotide sequence ID" value="NZ_CP025682.1"/>
</dbReference>
<dbReference type="Pfam" id="PF14850">
    <property type="entry name" value="Pro_dh-DNA_bdg"/>
    <property type="match status" value="1"/>
</dbReference>
<comment type="catalytic activity">
    <reaction evidence="5">
        <text>L-proline + a quinone = (S)-1-pyrroline-5-carboxylate + a quinol + H(+)</text>
        <dbReference type="Rhea" id="RHEA:23784"/>
        <dbReference type="ChEBI" id="CHEBI:15378"/>
        <dbReference type="ChEBI" id="CHEBI:17388"/>
        <dbReference type="ChEBI" id="CHEBI:24646"/>
        <dbReference type="ChEBI" id="CHEBI:60039"/>
        <dbReference type="ChEBI" id="CHEBI:132124"/>
        <dbReference type="EC" id="1.5.5.2"/>
    </reaction>
</comment>
<feature type="active site" evidence="6">
    <location>
        <position position="788"/>
    </location>
</feature>
<dbReference type="InterPro" id="IPR002872">
    <property type="entry name" value="Proline_DH_dom"/>
</dbReference>
<keyword evidence="5" id="KW-0274">FAD</keyword>
<dbReference type="PANTHER" id="PTHR42862:SF1">
    <property type="entry name" value="DELTA-1-PYRROLINE-5-CARBOXYLATE DEHYDROGENASE 2, ISOFORM A-RELATED"/>
    <property type="match status" value="1"/>
</dbReference>
<evidence type="ECO:0000259" key="8">
    <source>
        <dbReference type="Pfam" id="PF00171"/>
    </source>
</evidence>
<feature type="domain" description="Proline dehydrogenase PutA" evidence="10">
    <location>
        <begin position="73"/>
        <end position="184"/>
    </location>
</feature>
<protein>
    <recommendedName>
        <fullName evidence="5">Bifunctional protein PutA</fullName>
    </recommendedName>
    <domain>
        <recommendedName>
            <fullName evidence="5">Proline dehydrogenase</fullName>
            <ecNumber evidence="5">1.5.5.2</ecNumber>
        </recommendedName>
        <alternativeName>
            <fullName evidence="5">Proline oxidase</fullName>
        </alternativeName>
    </domain>
    <domain>
        <recommendedName>
            <fullName evidence="5">Delta-1-pyrroline-5-carboxylate dehydrogenase</fullName>
            <shortName evidence="5">P5C dehydrogenase</shortName>
            <ecNumber evidence="5">1.2.1.88</ecNumber>
        </recommendedName>
        <alternativeName>
            <fullName evidence="5">L-glutamate gamma-semialdehyde dehydrogenase</fullName>
        </alternativeName>
    </domain>
</protein>
<dbReference type="Gene3D" id="3.20.20.220">
    <property type="match status" value="1"/>
</dbReference>
<dbReference type="EC" id="1.2.1.88" evidence="5"/>
<feature type="domain" description="Aldehyde dehydrogenase" evidence="8">
    <location>
        <begin position="572"/>
        <end position="1001"/>
    </location>
</feature>
<dbReference type="InterPro" id="IPR015590">
    <property type="entry name" value="Aldehyde_DH_dom"/>
</dbReference>
<comment type="similarity">
    <text evidence="5">In the N-terminal section; belongs to the proline dehydrogenase family.</text>
</comment>
<comment type="function">
    <text evidence="5">Oxidizes proline to glutamate for use as a carbon and nitrogen source.</text>
</comment>
<keyword evidence="3 5" id="KW-0520">NAD</keyword>
<dbReference type="Pfam" id="PF00171">
    <property type="entry name" value="Aldedh"/>
    <property type="match status" value="1"/>
</dbReference>
<accession>A0A2I6S4G2</accession>
<dbReference type="PIRSF" id="PIRSF000197">
    <property type="entry name" value="Bifunct_PutA"/>
    <property type="match status" value="1"/>
</dbReference>
<feature type="domain" description="Proline dehydrogenase" evidence="9">
    <location>
        <begin position="198"/>
        <end position="485"/>
    </location>
</feature>
<evidence type="ECO:0000256" key="1">
    <source>
        <dbReference type="ARBA" id="ARBA00004786"/>
    </source>
</evidence>
<dbReference type="Gene3D" id="3.40.605.10">
    <property type="entry name" value="Aldehyde Dehydrogenase, Chain A, domain 1"/>
    <property type="match status" value="1"/>
</dbReference>
<dbReference type="Gene3D" id="1.20.5.460">
    <property type="entry name" value="Single helix bin"/>
    <property type="match status" value="1"/>
</dbReference>
<keyword evidence="5" id="KW-0804">Transcription</keyword>
<evidence type="ECO:0000256" key="5">
    <source>
        <dbReference type="PIRNR" id="PIRNR000197"/>
    </source>
</evidence>
<dbReference type="NCBIfam" id="TIGR01238">
    <property type="entry name" value="D1pyr5carbox3"/>
    <property type="match status" value="1"/>
</dbReference>
<comment type="similarity">
    <text evidence="5">In the C-terminal section; belongs to the aldehyde dehydrogenase family.</text>
</comment>
<dbReference type="InterPro" id="IPR050485">
    <property type="entry name" value="Proline_metab_enzyme"/>
</dbReference>
<keyword evidence="5" id="KW-0678">Repressor</keyword>
<evidence type="ECO:0000256" key="7">
    <source>
        <dbReference type="SAM" id="MobiDB-lite"/>
    </source>
</evidence>
<keyword evidence="5" id="KW-0642">Proline metabolism</keyword>
<dbReference type="InterPro" id="IPR024082">
    <property type="entry name" value="PRODH_PutA_dom_II"/>
</dbReference>
<dbReference type="GO" id="GO:0003677">
    <property type="term" value="F:DNA binding"/>
    <property type="evidence" value="ECO:0007669"/>
    <property type="project" value="UniProtKB-KW"/>
</dbReference>
<comment type="cofactor">
    <cofactor evidence="5">
        <name>FAD</name>
        <dbReference type="ChEBI" id="CHEBI:57692"/>
    </cofactor>
</comment>
<dbReference type="InterPro" id="IPR016163">
    <property type="entry name" value="Ald_DH_C"/>
</dbReference>
<dbReference type="InterPro" id="IPR024089">
    <property type="entry name" value="PRODH_PutA_dom_I/II"/>
</dbReference>
<dbReference type="SUPFAM" id="SSF53720">
    <property type="entry name" value="ALDH-like"/>
    <property type="match status" value="1"/>
</dbReference>
<evidence type="ECO:0000256" key="4">
    <source>
        <dbReference type="ARBA" id="ARBA00048142"/>
    </source>
</evidence>
<evidence type="ECO:0000313" key="11">
    <source>
        <dbReference type="EMBL" id="AUN94128.1"/>
    </source>
</evidence>
<dbReference type="SUPFAM" id="SSF81935">
    <property type="entry name" value="N-terminal domain of bifunctional PutA protein"/>
    <property type="match status" value="1"/>
</dbReference>
<keyword evidence="5" id="KW-0285">Flavoprotein</keyword>
<dbReference type="PANTHER" id="PTHR42862">
    <property type="entry name" value="DELTA-1-PYRROLINE-5-CARBOXYLATE DEHYDROGENASE 1, ISOFORM A-RELATED"/>
    <property type="match status" value="1"/>
</dbReference>
<name>A0A2I6S4G2_9RHOO</name>
<dbReference type="GO" id="GO:0003842">
    <property type="term" value="F:L-glutamate gamma-semialdehyde dehydrogenase activity"/>
    <property type="evidence" value="ECO:0007669"/>
    <property type="project" value="UniProtKB-UniRule"/>
</dbReference>
<dbReference type="EC" id="1.5.5.2" evidence="5"/>
<keyword evidence="5" id="KW-0805">Transcription regulation</keyword>
<keyword evidence="12" id="KW-1185">Reference proteome</keyword>
<dbReference type="InterPro" id="IPR016162">
    <property type="entry name" value="Ald_DH_N"/>
</dbReference>
<dbReference type="Pfam" id="PF01619">
    <property type="entry name" value="Pro_dh"/>
    <property type="match status" value="1"/>
</dbReference>
<feature type="region of interest" description="Disordered" evidence="7">
    <location>
        <begin position="508"/>
        <end position="535"/>
    </location>
</feature>
<dbReference type="InterPro" id="IPR029041">
    <property type="entry name" value="FAD-linked_oxidoreductase-like"/>
</dbReference>
<dbReference type="AlphaFoldDB" id="A0A2I6S4G2"/>
<dbReference type="GO" id="GO:0003700">
    <property type="term" value="F:DNA-binding transcription factor activity"/>
    <property type="evidence" value="ECO:0007669"/>
    <property type="project" value="InterPro"/>
</dbReference>
<comment type="pathway">
    <text evidence="5">Amino-acid degradation; L-proline degradation into L-glutamate; L-glutamate from L-proline: step 1/2.</text>
</comment>
<dbReference type="InterPro" id="IPR024090">
    <property type="entry name" value="PRODH_PutA_dom_I"/>
</dbReference>
<sequence length="1210" mass="127900">MPDRSVARLLCIESPPAGTRAAIDGALRPPESEYVAALLAAWAPSPDEVARIAELAPRLAAAQRMRRMRAGGVDALMREFSLSSDEGLALMCLAEALLRVPDAATVDRLIRDRLAAGDWRAHVGHDPSLFVNAAAWGLLAGRRLLAPADEHGLARALHEALARGGEPLLRGAMRGAMRLLGERFVVGRDIGEALRRAARARPCLYSFDMLGEAAMTDADARVYLAAYLAAARAIGEAAGARHCDESDGMSVKLSALSPRYVWSQPERLREELLPRLASVCHVAAEAGIGLAIDAEEADRLEPSLDLFEALLDDPRLAGWDGLGFVVQAYQKRAPALVDRLVELARMRGRRITVRLVKGAYWDTEIKRAQLDGVDDYPVFTRKAHTDLSWLVCARRLLAARAWLRPQFATHNAHSVAAVLAMAGDARDFEFQCLHGMGEALYDGLLAEPDVARTVRVYGPVGSHETLLPYLVRRLLENGANSSFVHGIVDPGVPLDTLLADPAECARAAGGRPHPRIATPPDLYGPTRRNPSGIDLASPGVRASLAARVAAELGRRHVASPLLAVEHAGGPRRTVRNPAALGDVVGEVEECVPDAVPTAVEAALREGREWGAVPATRRAAVLEAAGDVLEADAGRLLPLLVREAGKTWHAAIAELREAVDFCRYYANAARALDMDARPLGAVVCISPWNFPLAIFTGQIAGALAAGNAVLAKPAEQTPLIAFAATRAMHAAGVPRAALQLLPEKGATVGAALVADARIGGVLFTGSTATAGSIRRVLAARDDEPLLICETGGQNALVADSTALPEQLVADVIASAFDSAGQRCSALRLLCVQEDIADRVLEMLRGAVAERVLGDPRDARTDIGPVIDAAARDRIEDWIASVRRRGLDVWRAPLQVPDGGHFVVPTIIAIDDPALLAEEHFGPVLHVLRVPADGIEAAIEQVNALGFGLTFGVHSRIGTSVARFALLARAGNVYVNRNIVGAVVGVQPFGGHGRSGTGPKAGGPLYVPRLARGAGLPALDFARAPQLSQAFTDLLDWIACGSGALASDARGELLVAGRVYAAETLSAGELSLPGPTGEDNRLYFVPVGVVTCVAAHAGALLHQMLAAFAGGNEVRVARDAMSARVLASLPATVVRGAAHGDDVRDCAAVLFDGPDALARQWRERLATLDPAPELLRPRPRYALNRLVRERCVSINTAAAGGNAALFALGGGA</sequence>
<dbReference type="KEGG" id="atw:C0099_03725"/>
<dbReference type="GO" id="GO:0010133">
    <property type="term" value="P:L-proline catabolic process to L-glutamate"/>
    <property type="evidence" value="ECO:0007669"/>
    <property type="project" value="UniProtKB-UniRule"/>
</dbReference>
<dbReference type="UniPathway" id="UPA00261">
    <property type="reaction ID" value="UER00373"/>
</dbReference>
<feature type="active site" evidence="6">
    <location>
        <position position="822"/>
    </location>
</feature>
<organism evidence="11 12">
    <name type="scientific">Pseudazoarcus pumilus</name>
    <dbReference type="NCBI Taxonomy" id="2067960"/>
    <lineage>
        <taxon>Bacteria</taxon>
        <taxon>Pseudomonadati</taxon>
        <taxon>Pseudomonadota</taxon>
        <taxon>Betaproteobacteria</taxon>
        <taxon>Rhodocyclales</taxon>
        <taxon>Zoogloeaceae</taxon>
        <taxon>Pseudazoarcus</taxon>
    </lineage>
</organism>
<dbReference type="InterPro" id="IPR025703">
    <property type="entry name" value="Bifunct_PutA"/>
</dbReference>
<gene>
    <name evidence="11" type="primary">putA</name>
    <name evidence="11" type="ORF">C0099_03725</name>
</gene>
<dbReference type="EMBL" id="CP025682">
    <property type="protein sequence ID" value="AUN94128.1"/>
    <property type="molecule type" value="Genomic_DNA"/>
</dbReference>
<comment type="catalytic activity">
    <reaction evidence="4 5">
        <text>L-glutamate 5-semialdehyde + NAD(+) + H2O = L-glutamate + NADH + 2 H(+)</text>
        <dbReference type="Rhea" id="RHEA:30235"/>
        <dbReference type="ChEBI" id="CHEBI:15377"/>
        <dbReference type="ChEBI" id="CHEBI:15378"/>
        <dbReference type="ChEBI" id="CHEBI:29985"/>
        <dbReference type="ChEBI" id="CHEBI:57540"/>
        <dbReference type="ChEBI" id="CHEBI:57945"/>
        <dbReference type="ChEBI" id="CHEBI:58066"/>
        <dbReference type="EC" id="1.2.1.88"/>
    </reaction>
</comment>
<dbReference type="Gene3D" id="3.40.309.10">
    <property type="entry name" value="Aldehyde Dehydrogenase, Chain A, domain 2"/>
    <property type="match status" value="1"/>
</dbReference>
<dbReference type="GO" id="GO:0004657">
    <property type="term" value="F:proline dehydrogenase activity"/>
    <property type="evidence" value="ECO:0007669"/>
    <property type="project" value="UniProtKB-UniRule"/>
</dbReference>
<dbReference type="FunFam" id="3.40.309.10:FF:000005">
    <property type="entry name" value="1-pyrroline-5-carboxylate dehydrogenase 1"/>
    <property type="match status" value="1"/>
</dbReference>
<dbReference type="OrthoDB" id="6187633at2"/>
<evidence type="ECO:0000259" key="10">
    <source>
        <dbReference type="Pfam" id="PF14850"/>
    </source>
</evidence>
<keyword evidence="5" id="KW-0238">DNA-binding</keyword>